<dbReference type="EMBL" id="CM023472">
    <property type="protein sequence ID" value="KAH7958717.1"/>
    <property type="molecule type" value="Genomic_DNA"/>
</dbReference>
<reference evidence="1" key="1">
    <citation type="submission" date="2020-05" db="EMBL/GenBank/DDBJ databases">
        <title>Large-scale comparative analyses of tick genomes elucidate their genetic diversity and vector capacities.</title>
        <authorList>
            <person name="Jia N."/>
            <person name="Wang J."/>
            <person name="Shi W."/>
            <person name="Du L."/>
            <person name="Sun Y."/>
            <person name="Zhan W."/>
            <person name="Jiang J."/>
            <person name="Wang Q."/>
            <person name="Zhang B."/>
            <person name="Ji P."/>
            <person name="Sakyi L.B."/>
            <person name="Cui X."/>
            <person name="Yuan T."/>
            <person name="Jiang B."/>
            <person name="Yang W."/>
            <person name="Lam T.T.-Y."/>
            <person name="Chang Q."/>
            <person name="Ding S."/>
            <person name="Wang X."/>
            <person name="Zhu J."/>
            <person name="Ruan X."/>
            <person name="Zhao L."/>
            <person name="Wei J."/>
            <person name="Que T."/>
            <person name="Du C."/>
            <person name="Cheng J."/>
            <person name="Dai P."/>
            <person name="Han X."/>
            <person name="Huang E."/>
            <person name="Gao Y."/>
            <person name="Liu J."/>
            <person name="Shao H."/>
            <person name="Ye R."/>
            <person name="Li L."/>
            <person name="Wei W."/>
            <person name="Wang X."/>
            <person name="Wang C."/>
            <person name="Yang T."/>
            <person name="Huo Q."/>
            <person name="Li W."/>
            <person name="Guo W."/>
            <person name="Chen H."/>
            <person name="Zhou L."/>
            <person name="Ni X."/>
            <person name="Tian J."/>
            <person name="Zhou Y."/>
            <person name="Sheng Y."/>
            <person name="Liu T."/>
            <person name="Pan Y."/>
            <person name="Xia L."/>
            <person name="Li J."/>
            <person name="Zhao F."/>
            <person name="Cao W."/>
        </authorList>
    </citation>
    <scope>NUCLEOTIDE SEQUENCE</scope>
    <source>
        <strain evidence="1">Dsil-2018</strain>
    </source>
</reference>
<gene>
    <name evidence="1" type="ORF">HPB49_004373</name>
</gene>
<sequence length="330" mass="36786">MGNISGPPDCNPNERAHQLAREVHIPRLRSTPSLQPSLEESDNKDPLVSYHEITSNHRSVERLDNESLAAFLMYLSRKYNVASCCPCGLHVRAGGGRRPPVSSPQGSSNASCSMAEFDACMRKLSSITESDELALASTRHELDILCSKWKAGHRCVDEHMSRCSDRLKQILYNDVVHGTRQVMNELCSPGRMQNDYLRLAPCFKSLFVEGGKCSQKYKSMIQWSKASTDMTEAANVEEGLRRTCCTFNEYVHCYYVHMPELCGEEGRDFFRTYTEKMSGPLIHEHCASYTYDSTCSEAASTAAPTTAAPRQHRRRAAAACLLLTAAATLL</sequence>
<accession>A0ACB8D2S8</accession>
<evidence type="ECO:0000313" key="1">
    <source>
        <dbReference type="EMBL" id="KAH7958717.1"/>
    </source>
</evidence>
<proteinExistence type="predicted"/>
<name>A0ACB8D2S8_DERSI</name>
<protein>
    <submittedName>
        <fullName evidence="1">Uncharacterized protein</fullName>
    </submittedName>
</protein>
<comment type="caution">
    <text evidence="1">The sequence shown here is derived from an EMBL/GenBank/DDBJ whole genome shotgun (WGS) entry which is preliminary data.</text>
</comment>
<dbReference type="Proteomes" id="UP000821865">
    <property type="component" value="Chromosome 3"/>
</dbReference>
<keyword evidence="2" id="KW-1185">Reference proteome</keyword>
<evidence type="ECO:0000313" key="2">
    <source>
        <dbReference type="Proteomes" id="UP000821865"/>
    </source>
</evidence>
<organism evidence="1 2">
    <name type="scientific">Dermacentor silvarum</name>
    <name type="common">Tick</name>
    <dbReference type="NCBI Taxonomy" id="543639"/>
    <lineage>
        <taxon>Eukaryota</taxon>
        <taxon>Metazoa</taxon>
        <taxon>Ecdysozoa</taxon>
        <taxon>Arthropoda</taxon>
        <taxon>Chelicerata</taxon>
        <taxon>Arachnida</taxon>
        <taxon>Acari</taxon>
        <taxon>Parasitiformes</taxon>
        <taxon>Ixodida</taxon>
        <taxon>Ixodoidea</taxon>
        <taxon>Ixodidae</taxon>
        <taxon>Rhipicephalinae</taxon>
        <taxon>Dermacentor</taxon>
    </lineage>
</organism>